<feature type="domain" description="Zn(2)-C6 fungal-type" evidence="6">
    <location>
        <begin position="13"/>
        <end position="43"/>
    </location>
</feature>
<dbReference type="PROSITE" id="PS50048">
    <property type="entry name" value="ZN2_CY6_FUNGAL_2"/>
    <property type="match status" value="1"/>
</dbReference>
<sequence length="387" mass="43346">MKTSRYTTSRAKACKNCFRAKTKCDRAVGGCSRCVARGVDCVYPVIVSTSPVTSSGNSSNAIDNESRASETSLLAQVQGQDEEDPLDFTNLELVCPINAEEISNRWLHSYIPIPGQIAKDYPPNVAGFSYRMLKSYTTMTVRGRGIPPFIHWSQVAAEPANLLLGTCLSLVRICDRPLRGTEDAATEILQREMNSIFENYGTYDDMTLLAAFQAFLLYTMTLFFQLSQGPNPSLRHAMMNLQELAFLTSRQGLVCVAEQQRIRPGWESWIVAEAKRRTLFTMYLFDGVLTSEAGQPTFLGIELQGLLAPAAKSLWYTKLRYDWEAAYNFHLADWVEGGLCIDELWPIPAELDECGIMKRRTRVANWLEDLDEFGTMLYAVTSCTHGG</sequence>
<dbReference type="SUPFAM" id="SSF57701">
    <property type="entry name" value="Zn2/Cys6 DNA-binding domain"/>
    <property type="match status" value="1"/>
</dbReference>
<keyword evidence="4" id="KW-0804">Transcription</keyword>
<dbReference type="Gene3D" id="4.10.240.10">
    <property type="entry name" value="Zn(2)-C6 fungal-type DNA-binding domain"/>
    <property type="match status" value="1"/>
</dbReference>
<evidence type="ECO:0000313" key="7">
    <source>
        <dbReference type="EMBL" id="KAK5991580.1"/>
    </source>
</evidence>
<evidence type="ECO:0000256" key="1">
    <source>
        <dbReference type="ARBA" id="ARBA00022723"/>
    </source>
</evidence>
<gene>
    <name evidence="7" type="ORF">PT974_09865</name>
</gene>
<dbReference type="InterPro" id="IPR001138">
    <property type="entry name" value="Zn2Cys6_DnaBD"/>
</dbReference>
<evidence type="ECO:0000256" key="3">
    <source>
        <dbReference type="ARBA" id="ARBA00023015"/>
    </source>
</evidence>
<dbReference type="PANTHER" id="PTHR47660:SF3">
    <property type="entry name" value="FINGER DOMAIN PROTEIN, PUTATIVE (AFU_ORTHOLOGUE AFUA_4G03310)-RELATED"/>
    <property type="match status" value="1"/>
</dbReference>
<evidence type="ECO:0000313" key="8">
    <source>
        <dbReference type="Proteomes" id="UP001338125"/>
    </source>
</evidence>
<dbReference type="CDD" id="cd00067">
    <property type="entry name" value="GAL4"/>
    <property type="match status" value="1"/>
</dbReference>
<comment type="caution">
    <text evidence="7">The sequence shown here is derived from an EMBL/GenBank/DDBJ whole genome shotgun (WGS) entry which is preliminary data.</text>
</comment>
<evidence type="ECO:0000256" key="2">
    <source>
        <dbReference type="ARBA" id="ARBA00022833"/>
    </source>
</evidence>
<keyword evidence="8" id="KW-1185">Reference proteome</keyword>
<accession>A0ABR0SIJ9</accession>
<keyword evidence="1" id="KW-0479">Metal-binding</keyword>
<evidence type="ECO:0000256" key="4">
    <source>
        <dbReference type="ARBA" id="ARBA00023163"/>
    </source>
</evidence>
<dbReference type="SMART" id="SM00066">
    <property type="entry name" value="GAL4"/>
    <property type="match status" value="1"/>
</dbReference>
<dbReference type="PANTHER" id="PTHR47660">
    <property type="entry name" value="TRANSCRIPTION FACTOR WITH C2H2 AND ZN(2)-CYS(6) DNA BINDING DOMAIN (EUROFUNG)-RELATED-RELATED"/>
    <property type="match status" value="1"/>
</dbReference>
<name>A0ABR0SIJ9_9HYPO</name>
<keyword evidence="2" id="KW-0862">Zinc</keyword>
<reference evidence="7 8" key="1">
    <citation type="submission" date="2024-01" db="EMBL/GenBank/DDBJ databases">
        <title>Complete genome of Cladobotryum mycophilum ATHUM6906.</title>
        <authorList>
            <person name="Christinaki A.C."/>
            <person name="Myridakis A.I."/>
            <person name="Kouvelis V.N."/>
        </authorList>
    </citation>
    <scope>NUCLEOTIDE SEQUENCE [LARGE SCALE GENOMIC DNA]</scope>
    <source>
        <strain evidence="7 8">ATHUM6906</strain>
    </source>
</reference>
<dbReference type="Proteomes" id="UP001338125">
    <property type="component" value="Unassembled WGS sequence"/>
</dbReference>
<dbReference type="InterPro" id="IPR036864">
    <property type="entry name" value="Zn2-C6_fun-type_DNA-bd_sf"/>
</dbReference>
<protein>
    <recommendedName>
        <fullName evidence="6">Zn(2)-C6 fungal-type domain-containing protein</fullName>
    </recommendedName>
</protein>
<proteinExistence type="predicted"/>
<dbReference type="Pfam" id="PF00172">
    <property type="entry name" value="Zn_clus"/>
    <property type="match status" value="1"/>
</dbReference>
<evidence type="ECO:0000256" key="5">
    <source>
        <dbReference type="ARBA" id="ARBA00023242"/>
    </source>
</evidence>
<dbReference type="EMBL" id="JAVFKD010000014">
    <property type="protein sequence ID" value="KAK5991580.1"/>
    <property type="molecule type" value="Genomic_DNA"/>
</dbReference>
<evidence type="ECO:0000259" key="6">
    <source>
        <dbReference type="PROSITE" id="PS50048"/>
    </source>
</evidence>
<organism evidence="7 8">
    <name type="scientific">Cladobotryum mycophilum</name>
    <dbReference type="NCBI Taxonomy" id="491253"/>
    <lineage>
        <taxon>Eukaryota</taxon>
        <taxon>Fungi</taxon>
        <taxon>Dikarya</taxon>
        <taxon>Ascomycota</taxon>
        <taxon>Pezizomycotina</taxon>
        <taxon>Sordariomycetes</taxon>
        <taxon>Hypocreomycetidae</taxon>
        <taxon>Hypocreales</taxon>
        <taxon>Hypocreaceae</taxon>
        <taxon>Cladobotryum</taxon>
    </lineage>
</organism>
<keyword evidence="3" id="KW-0805">Transcription regulation</keyword>
<keyword evidence="5" id="KW-0539">Nucleus</keyword>